<gene>
    <name evidence="2" type="ORF">FD22_GL000054</name>
</gene>
<accession>A0A0R1FHS5</accession>
<dbReference type="Pfam" id="PF08759">
    <property type="entry name" value="GT-D"/>
    <property type="match status" value="1"/>
</dbReference>
<evidence type="ECO:0000259" key="1">
    <source>
        <dbReference type="Pfam" id="PF08759"/>
    </source>
</evidence>
<proteinExistence type="predicted"/>
<comment type="caution">
    <text evidence="2">The sequence shown here is derived from an EMBL/GenBank/DDBJ whole genome shotgun (WGS) entry which is preliminary data.</text>
</comment>
<protein>
    <recommendedName>
        <fullName evidence="1">Glycosyltransferase GT-D fold domain-containing protein</fullName>
    </recommendedName>
</protein>
<name>A0A0R1FHS5_9LACO</name>
<sequence>MKKMTSKLAQIKQMISNDTLYSLLQHAAHPIMSLRYLWFMWRAPRPQVANTKQTLAYLNQHHLSVARYGDGEFRWMMNIKNDSFQDTTPELARRLQEIIKSNQANIMICLPDVFDGLQQYTRTNAGAWRHILSHYGFKIVKYLQPNKRYYDANFTRPYIDRRDKVQSEQFFAQIKHLWADRNVLIVEGAATRFGLSNDFLATARSVRRIICPSTNAFKQYAAILAQTKAIARPDDVILIALGPTATVLAYDLAQVGFWALDIGHADVEYDWFQAKATVRTPLKNKYVNELAAGHTVDNTNDKQYLQEIVAHIAQT</sequence>
<dbReference type="PATRIC" id="fig|913848.6.peg.54"/>
<dbReference type="EMBL" id="AZCN01000001">
    <property type="protein sequence ID" value="KRK19313.1"/>
    <property type="molecule type" value="Genomic_DNA"/>
</dbReference>
<dbReference type="AlphaFoldDB" id="A0A0R1FHS5"/>
<dbReference type="Proteomes" id="UP000051181">
    <property type="component" value="Unassembled WGS sequence"/>
</dbReference>
<reference evidence="2 3" key="1">
    <citation type="journal article" date="2015" name="Genome Announc.">
        <title>Expanding the biotechnology potential of lactobacilli through comparative genomics of 213 strains and associated genera.</title>
        <authorList>
            <person name="Sun Z."/>
            <person name="Harris H.M."/>
            <person name="McCann A."/>
            <person name="Guo C."/>
            <person name="Argimon S."/>
            <person name="Zhang W."/>
            <person name="Yang X."/>
            <person name="Jeffery I.B."/>
            <person name="Cooney J.C."/>
            <person name="Kagawa T.F."/>
            <person name="Liu W."/>
            <person name="Song Y."/>
            <person name="Salvetti E."/>
            <person name="Wrobel A."/>
            <person name="Rasinkangas P."/>
            <person name="Parkhill J."/>
            <person name="Rea M.C."/>
            <person name="O'Sullivan O."/>
            <person name="Ritari J."/>
            <person name="Douillard F.P."/>
            <person name="Paul Ross R."/>
            <person name="Yang R."/>
            <person name="Briner A.E."/>
            <person name="Felis G.E."/>
            <person name="de Vos W.M."/>
            <person name="Barrangou R."/>
            <person name="Klaenhammer T.R."/>
            <person name="Caufield P.W."/>
            <person name="Cui Y."/>
            <person name="Zhang H."/>
            <person name="O'Toole P.W."/>
        </authorList>
    </citation>
    <scope>NUCLEOTIDE SEQUENCE [LARGE SCALE GENOMIC DNA]</scope>
    <source>
        <strain evidence="2 3">DSM 20001</strain>
    </source>
</reference>
<dbReference type="InterPro" id="IPR014869">
    <property type="entry name" value="GT-D"/>
</dbReference>
<evidence type="ECO:0000313" key="3">
    <source>
        <dbReference type="Proteomes" id="UP000051181"/>
    </source>
</evidence>
<evidence type="ECO:0000313" key="2">
    <source>
        <dbReference type="EMBL" id="KRK19313.1"/>
    </source>
</evidence>
<dbReference type="eggNOG" id="COG1442">
    <property type="taxonomic scope" value="Bacteria"/>
</dbReference>
<organism evidence="2 3">
    <name type="scientific">Loigolactobacillus coryniformis subsp. coryniformis KCTC 3167 = DSM 20001</name>
    <dbReference type="NCBI Taxonomy" id="913848"/>
    <lineage>
        <taxon>Bacteria</taxon>
        <taxon>Bacillati</taxon>
        <taxon>Bacillota</taxon>
        <taxon>Bacilli</taxon>
        <taxon>Lactobacillales</taxon>
        <taxon>Lactobacillaceae</taxon>
        <taxon>Loigolactobacillus</taxon>
    </lineage>
</organism>
<feature type="domain" description="Glycosyltransferase GT-D fold" evidence="1">
    <location>
        <begin position="65"/>
        <end position="289"/>
    </location>
</feature>